<protein>
    <submittedName>
        <fullName evidence="1">Uncharacterized protein</fullName>
    </submittedName>
</protein>
<dbReference type="EMBL" id="QTSX02000839">
    <property type="protein sequence ID" value="KAJ9084464.1"/>
    <property type="molecule type" value="Genomic_DNA"/>
</dbReference>
<evidence type="ECO:0000313" key="1">
    <source>
        <dbReference type="EMBL" id="KAJ9084464.1"/>
    </source>
</evidence>
<organism evidence="1 2">
    <name type="scientific">Entomophthora muscae</name>
    <dbReference type="NCBI Taxonomy" id="34485"/>
    <lineage>
        <taxon>Eukaryota</taxon>
        <taxon>Fungi</taxon>
        <taxon>Fungi incertae sedis</taxon>
        <taxon>Zoopagomycota</taxon>
        <taxon>Entomophthoromycotina</taxon>
        <taxon>Entomophthoromycetes</taxon>
        <taxon>Entomophthorales</taxon>
        <taxon>Entomophthoraceae</taxon>
        <taxon>Entomophthora</taxon>
    </lineage>
</organism>
<name>A0ACC2UCE2_9FUNG</name>
<evidence type="ECO:0000313" key="2">
    <source>
        <dbReference type="Proteomes" id="UP001165960"/>
    </source>
</evidence>
<keyword evidence="2" id="KW-1185">Reference proteome</keyword>
<reference evidence="1" key="1">
    <citation type="submission" date="2022-04" db="EMBL/GenBank/DDBJ databases">
        <title>Genome of the entomopathogenic fungus Entomophthora muscae.</title>
        <authorList>
            <person name="Elya C."/>
            <person name="Lovett B.R."/>
            <person name="Lee E."/>
            <person name="Macias A.M."/>
            <person name="Hajek A.E."/>
            <person name="De Bivort B.L."/>
            <person name="Kasson M.T."/>
            <person name="De Fine Licht H.H."/>
            <person name="Stajich J.E."/>
        </authorList>
    </citation>
    <scope>NUCLEOTIDE SEQUENCE</scope>
    <source>
        <strain evidence="1">Berkeley</strain>
    </source>
</reference>
<gene>
    <name evidence="1" type="ORF">DSO57_1024145</name>
</gene>
<accession>A0ACC2UCE2</accession>
<sequence length="106" mass="11763">MPTPIFKSSIVTMIPAFQLPWATAPDIWDDFPWLHGPVCLILAGSQVPFSSSPGPHHPQHICQVGLIGTYPKGLPHFQEPGILRVKWHAAPFREKYGNKINKLSTA</sequence>
<comment type="caution">
    <text evidence="1">The sequence shown here is derived from an EMBL/GenBank/DDBJ whole genome shotgun (WGS) entry which is preliminary data.</text>
</comment>
<dbReference type="Proteomes" id="UP001165960">
    <property type="component" value="Unassembled WGS sequence"/>
</dbReference>
<proteinExistence type="predicted"/>